<feature type="transmembrane region" description="Helical" evidence="1">
    <location>
        <begin position="44"/>
        <end position="62"/>
    </location>
</feature>
<proteinExistence type="predicted"/>
<reference evidence="2" key="1">
    <citation type="submission" date="2016-12" db="EMBL/GenBank/DDBJ databases">
        <title>The genomes of Aspergillus section Nigri reveals drivers in fungal speciation.</title>
        <authorList>
            <consortium name="DOE Joint Genome Institute"/>
            <person name="Vesth T.C."/>
            <person name="Nybo J."/>
            <person name="Theobald S."/>
            <person name="Brandl J."/>
            <person name="Frisvad J.C."/>
            <person name="Nielsen K.F."/>
            <person name="Lyhne E.K."/>
            <person name="Kogle M.E."/>
            <person name="Kuo A."/>
            <person name="Riley R."/>
            <person name="Clum A."/>
            <person name="Nolan M."/>
            <person name="Lipzen A."/>
            <person name="Salamov A."/>
            <person name="Henrissat B."/>
            <person name="Wiebenga A."/>
            <person name="De vries R.P."/>
            <person name="Grigoriev I.V."/>
            <person name="Mortensen U.H."/>
            <person name="Andersen M.R."/>
            <person name="Baker S.E."/>
        </authorList>
    </citation>
    <scope>NUCLEOTIDE SEQUENCE</scope>
    <source>
        <strain evidence="2">IBT 28561</strain>
    </source>
</reference>
<evidence type="ECO:0000256" key="1">
    <source>
        <dbReference type="SAM" id="Phobius"/>
    </source>
</evidence>
<dbReference type="Proteomes" id="UP000234254">
    <property type="component" value="Unassembled WGS sequence"/>
</dbReference>
<dbReference type="GeneID" id="36540367"/>
<gene>
    <name evidence="2" type="ORF">P168DRAFT_15863</name>
</gene>
<name>A0A2I1DEV1_ASPC2</name>
<dbReference type="VEuPathDB" id="FungiDB:P168DRAFT_15863"/>
<sequence>MFFEPFGMAFCCDIPGYYSLFALLVIVVIIAVCVLAFHTHFISLLLVFSLPFSLPPFSYLHYYTHLDLTWNDHRNGTPSSSRVLLRMI</sequence>
<feature type="transmembrane region" description="Helical" evidence="1">
    <location>
        <begin position="16"/>
        <end position="37"/>
    </location>
</feature>
<keyword evidence="1" id="KW-0812">Transmembrane</keyword>
<dbReference type="EMBL" id="MSFM01000001">
    <property type="protein sequence ID" value="PKY08388.1"/>
    <property type="molecule type" value="Genomic_DNA"/>
</dbReference>
<dbReference type="RefSeq" id="XP_024696982.1">
    <property type="nucleotide sequence ID" value="XM_024832844.1"/>
</dbReference>
<keyword evidence="1" id="KW-1133">Transmembrane helix</keyword>
<dbReference type="AlphaFoldDB" id="A0A2I1DEV1"/>
<evidence type="ECO:0000313" key="2">
    <source>
        <dbReference type="EMBL" id="PKY08388.1"/>
    </source>
</evidence>
<protein>
    <submittedName>
        <fullName evidence="2">Uncharacterized protein</fullName>
    </submittedName>
</protein>
<accession>A0A2I1DEV1</accession>
<organism evidence="2 3">
    <name type="scientific">Aspergillus campestris (strain IBT 28561)</name>
    <dbReference type="NCBI Taxonomy" id="1392248"/>
    <lineage>
        <taxon>Eukaryota</taxon>
        <taxon>Fungi</taxon>
        <taxon>Dikarya</taxon>
        <taxon>Ascomycota</taxon>
        <taxon>Pezizomycotina</taxon>
        <taxon>Eurotiomycetes</taxon>
        <taxon>Eurotiomycetidae</taxon>
        <taxon>Eurotiales</taxon>
        <taxon>Aspergillaceae</taxon>
        <taxon>Aspergillus</taxon>
        <taxon>Aspergillus subgen. Circumdati</taxon>
    </lineage>
</organism>
<evidence type="ECO:0000313" key="3">
    <source>
        <dbReference type="Proteomes" id="UP000234254"/>
    </source>
</evidence>
<keyword evidence="1" id="KW-0472">Membrane</keyword>
<comment type="caution">
    <text evidence="2">The sequence shown here is derived from an EMBL/GenBank/DDBJ whole genome shotgun (WGS) entry which is preliminary data.</text>
</comment>
<keyword evidence="3" id="KW-1185">Reference proteome</keyword>